<dbReference type="EMBL" id="MSZX01000001">
    <property type="protein sequence ID" value="OPA80807.1"/>
    <property type="molecule type" value="Genomic_DNA"/>
</dbReference>
<accession>A0A1T2XLR5</accession>
<dbReference type="InterPro" id="IPR003797">
    <property type="entry name" value="DegV"/>
</dbReference>
<dbReference type="Proteomes" id="UP000190188">
    <property type="component" value="Unassembled WGS sequence"/>
</dbReference>
<dbReference type="SUPFAM" id="SSF82549">
    <property type="entry name" value="DAK1/DegV-like"/>
    <property type="match status" value="1"/>
</dbReference>
<dbReference type="RefSeq" id="WP_078496462.1">
    <property type="nucleotide sequence ID" value="NZ_MSZX01000001.1"/>
</dbReference>
<dbReference type="PANTHER" id="PTHR33434:SF2">
    <property type="entry name" value="FATTY ACID-BINDING PROTEIN TM_1468"/>
    <property type="match status" value="1"/>
</dbReference>
<protein>
    <submittedName>
        <fullName evidence="2">Fatty acid-binding protein DegV</fullName>
    </submittedName>
</protein>
<dbReference type="Gene3D" id="3.30.1180.10">
    <property type="match status" value="1"/>
</dbReference>
<evidence type="ECO:0000313" key="3">
    <source>
        <dbReference type="Proteomes" id="UP000190188"/>
    </source>
</evidence>
<dbReference type="STRING" id="1324314.BVG16_00160"/>
<dbReference type="AlphaFoldDB" id="A0A1T2XLR5"/>
<dbReference type="InterPro" id="IPR050270">
    <property type="entry name" value="DegV_domain_contain"/>
</dbReference>
<dbReference type="GO" id="GO:0008289">
    <property type="term" value="F:lipid binding"/>
    <property type="evidence" value="ECO:0007669"/>
    <property type="project" value="UniProtKB-KW"/>
</dbReference>
<dbReference type="PROSITE" id="PS51482">
    <property type="entry name" value="DEGV"/>
    <property type="match status" value="1"/>
</dbReference>
<dbReference type="OrthoDB" id="9780660at2"/>
<dbReference type="InterPro" id="IPR043168">
    <property type="entry name" value="DegV_C"/>
</dbReference>
<dbReference type="Pfam" id="PF02645">
    <property type="entry name" value="DegV"/>
    <property type="match status" value="1"/>
</dbReference>
<dbReference type="NCBIfam" id="TIGR00762">
    <property type="entry name" value="DegV"/>
    <property type="match status" value="1"/>
</dbReference>
<evidence type="ECO:0000256" key="1">
    <source>
        <dbReference type="ARBA" id="ARBA00023121"/>
    </source>
</evidence>
<organism evidence="2 3">
    <name type="scientific">Paenibacillus selenitireducens</name>
    <dbReference type="NCBI Taxonomy" id="1324314"/>
    <lineage>
        <taxon>Bacteria</taxon>
        <taxon>Bacillati</taxon>
        <taxon>Bacillota</taxon>
        <taxon>Bacilli</taxon>
        <taxon>Bacillales</taxon>
        <taxon>Paenibacillaceae</taxon>
        <taxon>Paenibacillus</taxon>
    </lineage>
</organism>
<dbReference type="Gene3D" id="3.40.50.10170">
    <property type="match status" value="1"/>
</dbReference>
<reference evidence="2 3" key="1">
    <citation type="submission" date="2017-01" db="EMBL/GenBank/DDBJ databases">
        <title>Genome analysis of Paenibacillus selenitrireducens ES3-24.</title>
        <authorList>
            <person name="Xu D."/>
            <person name="Yao R."/>
            <person name="Zheng S."/>
        </authorList>
    </citation>
    <scope>NUCLEOTIDE SEQUENCE [LARGE SCALE GENOMIC DNA]</scope>
    <source>
        <strain evidence="2 3">ES3-24</strain>
    </source>
</reference>
<keyword evidence="1" id="KW-0446">Lipid-binding</keyword>
<comment type="caution">
    <text evidence="2">The sequence shown here is derived from an EMBL/GenBank/DDBJ whole genome shotgun (WGS) entry which is preliminary data.</text>
</comment>
<evidence type="ECO:0000313" key="2">
    <source>
        <dbReference type="EMBL" id="OPA80807.1"/>
    </source>
</evidence>
<sequence length="284" mass="31119">MSKIRVFSDSTCDLPPELREQHQIGIIPLYVTFGEDAYKDGVEMTPLQLFHKVDELGYLPKTASPSPGDFIQAFAPAIEAGDDIIFIGLSTELSSTCQNAIIAADSFPEGRITVVDSRNLSTGIGLLVLKAVRAAEAGRTLQEIEQIVLDSRDRIETEFIIDTLDYLHKGGRCSSLQNFIGSLLKIRPVVKVVDGRMILAAKLRGKREKTLEQLIQNALHFKDQLEGETISVTHALAEEEAIQVREILLRETNAKEVLLAETGCVISSHCGPHTVGIVLSRNGS</sequence>
<dbReference type="PANTHER" id="PTHR33434">
    <property type="entry name" value="DEGV DOMAIN-CONTAINING PROTEIN DR_1986-RELATED"/>
    <property type="match status" value="1"/>
</dbReference>
<name>A0A1T2XLR5_9BACL</name>
<keyword evidence="3" id="KW-1185">Reference proteome</keyword>
<gene>
    <name evidence="2" type="ORF">BVG16_00160</name>
</gene>
<proteinExistence type="predicted"/>